<feature type="chain" id="PRO_5006605042" description="Phospholipase A2 domain-containing protein" evidence="1">
    <location>
        <begin position="33"/>
        <end position="194"/>
    </location>
</feature>
<keyword evidence="3" id="KW-1185">Reference proteome</keyword>
<reference evidence="2" key="1">
    <citation type="submission" date="2015-10" db="EMBL/GenBank/DDBJ databases">
        <title>Description of Candidatus Tenderia electrophaga gen. nov, sp. nov., an Uncultivated Electroautotroph from a Biocathode Enrichment.</title>
        <authorList>
            <person name="Eddie B.J."/>
            <person name="Malanoski A.P."/>
            <person name="Wang Z."/>
            <person name="Hall R.J."/>
            <person name="Oh S.D."/>
            <person name="Heiner C."/>
            <person name="Lin B."/>
            <person name="Strycharz-Glaven S.M."/>
        </authorList>
    </citation>
    <scope>NUCLEOTIDE SEQUENCE [LARGE SCALE GENOMIC DNA]</scope>
    <source>
        <strain evidence="2">NRL1</strain>
    </source>
</reference>
<protein>
    <recommendedName>
        <fullName evidence="4">Phospholipase A2 domain-containing protein</fullName>
    </recommendedName>
</protein>
<gene>
    <name evidence="2" type="ORF">Tel_14520</name>
</gene>
<dbReference type="Proteomes" id="UP000055136">
    <property type="component" value="Chromosome"/>
</dbReference>
<feature type="signal peptide" evidence="1">
    <location>
        <begin position="1"/>
        <end position="32"/>
    </location>
</feature>
<evidence type="ECO:0008006" key="4">
    <source>
        <dbReference type="Google" id="ProtNLM"/>
    </source>
</evidence>
<organism evidence="2 3">
    <name type="scientific">Candidatus Tenderia electrophaga</name>
    <dbReference type="NCBI Taxonomy" id="1748243"/>
    <lineage>
        <taxon>Bacteria</taxon>
        <taxon>Pseudomonadati</taxon>
        <taxon>Pseudomonadota</taxon>
        <taxon>Gammaproteobacteria</taxon>
        <taxon>Candidatus Tenderiales</taxon>
        <taxon>Candidatus Tenderiaceae</taxon>
        <taxon>Candidatus Tenderia</taxon>
    </lineage>
</organism>
<proteinExistence type="predicted"/>
<dbReference type="EMBL" id="CP013099">
    <property type="protein sequence ID" value="ALP54258.1"/>
    <property type="molecule type" value="Genomic_DNA"/>
</dbReference>
<evidence type="ECO:0000313" key="2">
    <source>
        <dbReference type="EMBL" id="ALP54258.1"/>
    </source>
</evidence>
<name>A0A0S2TGL2_9GAMM</name>
<dbReference type="STRING" id="1748243.Tel_14520"/>
<dbReference type="KEGG" id="tee:Tel_14520"/>
<accession>A0A0S2TGL2</accession>
<evidence type="ECO:0000313" key="3">
    <source>
        <dbReference type="Proteomes" id="UP000055136"/>
    </source>
</evidence>
<dbReference type="AlphaFoldDB" id="A0A0S2TGL2"/>
<sequence>MLNVLQQSGRAKWRSACRIGLLWMLLPLAAGAQVERAFEDVLMQQLAQLQDEPDNLAPFTTDGCSGGLSAAWRSLARALPGFREKYGMQPPWQACCVDHDRVYWRGPTENGFERRKAADLKLKQCVMDTGRRLTPRWMAQHELSPAHVTEAFAAAAELMYSAVRVGGLPCTPFPWRWGYGWPPCPILEQSLAVP</sequence>
<evidence type="ECO:0000256" key="1">
    <source>
        <dbReference type="SAM" id="SignalP"/>
    </source>
</evidence>
<keyword evidence="1" id="KW-0732">Signal</keyword>